<dbReference type="EMBL" id="JBHRXP010000007">
    <property type="protein sequence ID" value="MFC3581142.1"/>
    <property type="molecule type" value="Genomic_DNA"/>
</dbReference>
<gene>
    <name evidence="1" type="ORF">ACFONA_13300</name>
</gene>
<name>A0ABV7SZU1_9SPHN</name>
<comment type="caution">
    <text evidence="1">The sequence shown here is derived from an EMBL/GenBank/DDBJ whole genome shotgun (WGS) entry which is preliminary data.</text>
</comment>
<evidence type="ECO:0000313" key="1">
    <source>
        <dbReference type="EMBL" id="MFC3581142.1"/>
    </source>
</evidence>
<evidence type="ECO:0000313" key="2">
    <source>
        <dbReference type="Proteomes" id="UP001595713"/>
    </source>
</evidence>
<organism evidence="1 2">
    <name type="scientific">Sphingomonas hylomeconis</name>
    <dbReference type="NCBI Taxonomy" id="1395958"/>
    <lineage>
        <taxon>Bacteria</taxon>
        <taxon>Pseudomonadati</taxon>
        <taxon>Pseudomonadota</taxon>
        <taxon>Alphaproteobacteria</taxon>
        <taxon>Sphingomonadales</taxon>
        <taxon>Sphingomonadaceae</taxon>
        <taxon>Sphingomonas</taxon>
    </lineage>
</organism>
<sequence>MIFSALVMMLAQAVAIVPSPLPSDLPIAPLAGQNMPVRGCAAFLFAPGDKPVFLAQAGADPAQLRVSLGGTVTDLPRTAQSGAGSFGFGGTMNYAAGDVTAVLDMTIATRADLKDGAAVKDATLRIERVGQDGVVVPVVGIVACAK</sequence>
<proteinExistence type="predicted"/>
<reference evidence="2" key="1">
    <citation type="journal article" date="2019" name="Int. J. Syst. Evol. Microbiol.">
        <title>The Global Catalogue of Microorganisms (GCM) 10K type strain sequencing project: providing services to taxonomists for standard genome sequencing and annotation.</title>
        <authorList>
            <consortium name="The Broad Institute Genomics Platform"/>
            <consortium name="The Broad Institute Genome Sequencing Center for Infectious Disease"/>
            <person name="Wu L."/>
            <person name="Ma J."/>
        </authorList>
    </citation>
    <scope>NUCLEOTIDE SEQUENCE [LARGE SCALE GENOMIC DNA]</scope>
    <source>
        <strain evidence="2">KCTC 42739</strain>
    </source>
</reference>
<accession>A0ABV7SZU1</accession>
<dbReference type="RefSeq" id="WP_261292989.1">
    <property type="nucleotide sequence ID" value="NZ_JANQBK010000001.1"/>
</dbReference>
<protein>
    <submittedName>
        <fullName evidence="1">Uncharacterized protein</fullName>
    </submittedName>
</protein>
<keyword evidence="2" id="KW-1185">Reference proteome</keyword>
<dbReference type="Proteomes" id="UP001595713">
    <property type="component" value="Unassembled WGS sequence"/>
</dbReference>